<evidence type="ECO:0000313" key="3">
    <source>
        <dbReference type="EMBL" id="RYO71041.1"/>
    </source>
</evidence>
<keyword evidence="4" id="KW-1185">Reference proteome</keyword>
<evidence type="ECO:0000313" key="4">
    <source>
        <dbReference type="Proteomes" id="UP000293823"/>
    </source>
</evidence>
<keyword evidence="2" id="KW-0732">Signal</keyword>
<feature type="chain" id="PRO_5020327131" description="3-carboxymuconate cyclase" evidence="2">
    <location>
        <begin position="18"/>
        <end position="439"/>
    </location>
</feature>
<proteinExistence type="predicted"/>
<dbReference type="InterPro" id="IPR015943">
    <property type="entry name" value="WD40/YVTN_repeat-like_dom_sf"/>
</dbReference>
<dbReference type="Proteomes" id="UP000293823">
    <property type="component" value="Unassembled WGS sequence"/>
</dbReference>
<accession>A0A4Q4SKG4</accession>
<evidence type="ECO:0000256" key="2">
    <source>
        <dbReference type="SAM" id="SignalP"/>
    </source>
</evidence>
<dbReference type="AlphaFoldDB" id="A0A4Q4SKG4"/>
<evidence type="ECO:0000256" key="1">
    <source>
        <dbReference type="SAM" id="MobiDB-lite"/>
    </source>
</evidence>
<feature type="region of interest" description="Disordered" evidence="1">
    <location>
        <begin position="22"/>
        <end position="44"/>
    </location>
</feature>
<dbReference type="Gene3D" id="2.130.10.10">
    <property type="entry name" value="YVTN repeat-like/Quinoprotein amine dehydrogenase"/>
    <property type="match status" value="1"/>
</dbReference>
<evidence type="ECO:0008006" key="5">
    <source>
        <dbReference type="Google" id="ProtNLM"/>
    </source>
</evidence>
<dbReference type="OrthoDB" id="10006285at2759"/>
<gene>
    <name evidence="3" type="ORF">AA0113_g2685</name>
</gene>
<name>A0A4Q4SKG4_9PLEO</name>
<sequence length="439" mass="44530">MFAKTILLALLPSIAAAAPHQQHRAGAADQAQQHGGMSCMQQPNAGKPAVGRAIYMLTNDAENAVVALPIGADGMLSKGKVMKTGGAGSVAVDAEGKPATPDALVGQSALTIAGNVGFSLPMSECEEYLANEIQNLFAVNAGSNTLTMMTISSRDATSLSCVGKPLAIPGEFPNTVAASAKNKLACVGTTGAKAGISCASFSRQGLGQMDELRSFDLGQSTPPVGPLNTVSQTFFSSDESALFTTVKGDPTVNNTGFLSTYSVQASNGAATLSKKDVRSSPNGTAVLFGSATLSNDPSTLFVTDASFGATVLSIDSKGQATVKGKQAIDGQAATCWATISDATNSAFVTDVGVNRVVEMSLDDASIIKQLDLSANGDPGLIDLRAAGDFVYALSPGNGTTAAAITVLDVSGGQGSMKQVQHFDLSGMAGKNAQGMAVLM</sequence>
<comment type="caution">
    <text evidence="3">The sequence shown here is derived from an EMBL/GenBank/DDBJ whole genome shotgun (WGS) entry which is preliminary data.</text>
</comment>
<organism evidence="3 4">
    <name type="scientific">Alternaria arborescens</name>
    <dbReference type="NCBI Taxonomy" id="156630"/>
    <lineage>
        <taxon>Eukaryota</taxon>
        <taxon>Fungi</taxon>
        <taxon>Dikarya</taxon>
        <taxon>Ascomycota</taxon>
        <taxon>Pezizomycotina</taxon>
        <taxon>Dothideomycetes</taxon>
        <taxon>Pleosporomycetidae</taxon>
        <taxon>Pleosporales</taxon>
        <taxon>Pleosporineae</taxon>
        <taxon>Pleosporaceae</taxon>
        <taxon>Alternaria</taxon>
        <taxon>Alternaria sect. Alternaria</taxon>
    </lineage>
</organism>
<protein>
    <recommendedName>
        <fullName evidence="5">3-carboxymuconate cyclase</fullName>
    </recommendedName>
</protein>
<feature type="compositionally biased region" description="Low complexity" evidence="1">
    <location>
        <begin position="22"/>
        <end position="36"/>
    </location>
</feature>
<reference evidence="4" key="1">
    <citation type="journal article" date="2019" name="bioRxiv">
        <title>Genomics, evolutionary history and diagnostics of the Alternaria alternata species group including apple and Asian pear pathotypes.</title>
        <authorList>
            <person name="Armitage A.D."/>
            <person name="Cockerton H.M."/>
            <person name="Sreenivasaprasad S."/>
            <person name="Woodhall J.W."/>
            <person name="Lane C.R."/>
            <person name="Harrison R.J."/>
            <person name="Clarkson J.P."/>
        </authorList>
    </citation>
    <scope>NUCLEOTIDE SEQUENCE [LARGE SCALE GENOMIC DNA]</scope>
    <source>
        <strain evidence="4">RGR 97.0016</strain>
    </source>
</reference>
<dbReference type="SUPFAM" id="SSF75011">
    <property type="entry name" value="3-carboxy-cis,cis-mucoante lactonizing enzyme"/>
    <property type="match status" value="1"/>
</dbReference>
<dbReference type="EMBL" id="PEJP01000008">
    <property type="protein sequence ID" value="RYO71041.1"/>
    <property type="molecule type" value="Genomic_DNA"/>
</dbReference>
<feature type="signal peptide" evidence="2">
    <location>
        <begin position="1"/>
        <end position="17"/>
    </location>
</feature>